<evidence type="ECO:0000256" key="14">
    <source>
        <dbReference type="SAM" id="SignalP"/>
    </source>
</evidence>
<dbReference type="PROSITE" id="PS51909">
    <property type="entry name" value="LYSOZYME_I"/>
    <property type="match status" value="1"/>
</dbReference>
<evidence type="ECO:0000256" key="3">
    <source>
        <dbReference type="ARBA" id="ARBA00012732"/>
    </source>
</evidence>
<comment type="subcellular location">
    <subcellularLocation>
        <location evidence="2">Secreted</location>
    </subcellularLocation>
</comment>
<evidence type="ECO:0000256" key="9">
    <source>
        <dbReference type="ARBA" id="ARBA00023022"/>
    </source>
</evidence>
<evidence type="ECO:0000256" key="10">
    <source>
        <dbReference type="ARBA" id="ARBA00023157"/>
    </source>
</evidence>
<feature type="chain" id="PRO_5004308741" description="lysozyme" evidence="14">
    <location>
        <begin position="24"/>
        <end position="163"/>
    </location>
</feature>
<feature type="disulfide bond" evidence="13">
    <location>
        <begin position="52"/>
        <end position="128"/>
    </location>
</feature>
<sequence>MFVKMSPPVYLVLLLPFVSQVCSTLDIVENFKIEFEQIDVEVQPNDLVSPKCMGCICQVESHCLPIGCRMDVGSLSCGPFQIKKGYWTDCGSPGGDYETCTKDYTCSYNCVQRYMARYIKFSGCPKNCESYARIHNGGPRGCTNPNTLGYWNKMESKGCTPDS</sequence>
<dbReference type="Gene3D" id="1.10.530.10">
    <property type="match status" value="1"/>
</dbReference>
<evidence type="ECO:0000256" key="4">
    <source>
        <dbReference type="ARBA" id="ARBA00022525"/>
    </source>
</evidence>
<evidence type="ECO:0000256" key="2">
    <source>
        <dbReference type="ARBA" id="ARBA00004613"/>
    </source>
</evidence>
<feature type="disulfide bond" evidence="13">
    <location>
        <begin position="55"/>
        <end position="159"/>
    </location>
</feature>
<comment type="catalytic activity">
    <reaction evidence="1">
        <text>Hydrolysis of (1-&gt;4)-beta-linkages between N-acetylmuramic acid and N-acetyl-D-glucosamine residues in a peptidoglycan and between N-acetyl-D-glucosamine residues in chitodextrins.</text>
        <dbReference type="EC" id="3.2.1.17"/>
    </reaction>
</comment>
<dbReference type="PANTHER" id="PTHR11195">
    <property type="entry name" value="DESTABILASE-RELATED"/>
    <property type="match status" value="1"/>
</dbReference>
<feature type="disulfide bond" evidence="13">
    <location>
        <begin position="90"/>
        <end position="110"/>
    </location>
</feature>
<feature type="disulfide bond" evidence="13">
    <location>
        <begin position="124"/>
        <end position="142"/>
    </location>
</feature>
<evidence type="ECO:0000256" key="5">
    <source>
        <dbReference type="ARBA" id="ARBA00022529"/>
    </source>
</evidence>
<evidence type="ECO:0000256" key="7">
    <source>
        <dbReference type="ARBA" id="ARBA00022729"/>
    </source>
</evidence>
<accession>Q8ITU0</accession>
<dbReference type="EMBL" id="AF334664">
    <property type="protein sequence ID" value="AAN16209.1"/>
    <property type="molecule type" value="mRNA"/>
</dbReference>
<keyword evidence="9" id="KW-0044">Antibiotic</keyword>
<feature type="active site" description="Nucleophile" evidence="12">
    <location>
        <position position="71"/>
    </location>
</feature>
<dbReference type="GO" id="GO:0005576">
    <property type="term" value="C:extracellular region"/>
    <property type="evidence" value="ECO:0007669"/>
    <property type="project" value="UniProtKB-SubCell"/>
</dbReference>
<dbReference type="EC" id="3.2.1.17" evidence="3"/>
<evidence type="ECO:0000256" key="13">
    <source>
        <dbReference type="PIRSR" id="PIRSR608597-3"/>
    </source>
</evidence>
<evidence type="ECO:0000256" key="11">
    <source>
        <dbReference type="ARBA" id="ARBA00023295"/>
    </source>
</evidence>
<dbReference type="Pfam" id="PF05497">
    <property type="entry name" value="Destabilase"/>
    <property type="match status" value="1"/>
</dbReference>
<dbReference type="PANTHER" id="PTHR11195:SF13">
    <property type="entry name" value="INVERTEBRATE-TYPE LYSOZYME 2-RELATED"/>
    <property type="match status" value="1"/>
</dbReference>
<dbReference type="AlphaFoldDB" id="Q8ITU0"/>
<feature type="disulfide bond" evidence="13">
    <location>
        <begin position="68"/>
        <end position="77"/>
    </location>
</feature>
<feature type="disulfide bond" evidence="13">
    <location>
        <begin position="100"/>
        <end position="106"/>
    </location>
</feature>
<feature type="disulfide bond" evidence="13">
    <location>
        <begin position="57"/>
        <end position="63"/>
    </location>
</feature>
<organism evidence="15">
    <name type="scientific">Bathymodiolus thermophilus</name>
    <name type="common">Mussel</name>
    <dbReference type="NCBI Taxonomy" id="12966"/>
    <lineage>
        <taxon>Eukaryota</taxon>
        <taxon>Metazoa</taxon>
        <taxon>Spiralia</taxon>
        <taxon>Lophotrochozoa</taxon>
        <taxon>Mollusca</taxon>
        <taxon>Bivalvia</taxon>
        <taxon>Autobranchia</taxon>
        <taxon>Pteriomorphia</taxon>
        <taxon>Mytilida</taxon>
        <taxon>Mytiloidea</taxon>
        <taxon>Mytilidae</taxon>
        <taxon>Bathymodiolinae</taxon>
        <taxon>Bathymodiolus</taxon>
    </lineage>
</organism>
<feature type="signal peptide" evidence="14">
    <location>
        <begin position="1"/>
        <end position="23"/>
    </location>
</feature>
<dbReference type="GO" id="GO:0050829">
    <property type="term" value="P:defense response to Gram-negative bacterium"/>
    <property type="evidence" value="ECO:0007669"/>
    <property type="project" value="UniProtKB-ARBA"/>
</dbReference>
<reference evidence="15" key="1">
    <citation type="journal article" date="2002" name="J. Mol. Evol.">
        <title>Phylogenetic analysis of invertebrate lysozymes and the evolution of lysozyme function.</title>
        <authorList>
            <person name="Bachali S."/>
            <person name="Jager M."/>
            <person name="Hassanin A."/>
            <person name="Schoentgen F."/>
            <person name="Jolles P."/>
            <person name="Fiala-Medioni A."/>
            <person name="Deutsch J.S."/>
        </authorList>
    </citation>
    <scope>NUCLEOTIDE SEQUENCE</scope>
</reference>
<proteinExistence type="evidence at transcript level"/>
<keyword evidence="6" id="KW-0081">Bacteriolytic enzyme</keyword>
<dbReference type="GO" id="GO:0003796">
    <property type="term" value="F:lysozyme activity"/>
    <property type="evidence" value="ECO:0007669"/>
    <property type="project" value="UniProtKB-EC"/>
</dbReference>
<dbReference type="InterPro" id="IPR023346">
    <property type="entry name" value="Lysozyme-like_dom_sf"/>
</dbReference>
<dbReference type="SUPFAM" id="SSF53955">
    <property type="entry name" value="Lysozyme-like"/>
    <property type="match status" value="1"/>
</dbReference>
<dbReference type="CAZy" id="GH22">
    <property type="family name" value="Glycoside Hydrolase Family 22"/>
</dbReference>
<dbReference type="CDD" id="cd16890">
    <property type="entry name" value="lyz_i"/>
    <property type="match status" value="1"/>
</dbReference>
<evidence type="ECO:0000256" key="1">
    <source>
        <dbReference type="ARBA" id="ARBA00000632"/>
    </source>
</evidence>
<name>Q8ITU0_BATTH</name>
<dbReference type="InterPro" id="IPR008597">
    <property type="entry name" value="Invert_lysozyme"/>
</dbReference>
<feature type="active site" description="Proton donor" evidence="12">
    <location>
        <position position="60"/>
    </location>
</feature>
<protein>
    <recommendedName>
        <fullName evidence="3">lysozyme</fullName>
        <ecNumber evidence="3">3.2.1.17</ecNumber>
    </recommendedName>
</protein>
<evidence type="ECO:0000256" key="6">
    <source>
        <dbReference type="ARBA" id="ARBA00022638"/>
    </source>
</evidence>
<evidence type="ECO:0000313" key="15">
    <source>
        <dbReference type="EMBL" id="AAN16209.1"/>
    </source>
</evidence>
<keyword evidence="7 14" id="KW-0732">Signal</keyword>
<keyword evidence="11" id="KW-0326">Glycosidase</keyword>
<dbReference type="FunFam" id="1.10.530.10:FF:000023">
    <property type="entry name" value="Invertebrate-type lysozyme"/>
    <property type="match status" value="1"/>
</dbReference>
<keyword evidence="10 13" id="KW-1015">Disulfide bond</keyword>
<keyword evidence="4" id="KW-0964">Secreted</keyword>
<evidence type="ECO:0000256" key="12">
    <source>
        <dbReference type="PIRSR" id="PIRSR608597-1"/>
    </source>
</evidence>
<dbReference type="MEROPS" id="S81.001"/>
<keyword evidence="8" id="KW-0378">Hydrolase</keyword>
<evidence type="ECO:0000256" key="8">
    <source>
        <dbReference type="ARBA" id="ARBA00022801"/>
    </source>
</evidence>
<keyword evidence="5" id="KW-0929">Antimicrobial</keyword>
<dbReference type="GO" id="GO:0031640">
    <property type="term" value="P:killing of cells of another organism"/>
    <property type="evidence" value="ECO:0007669"/>
    <property type="project" value="UniProtKB-KW"/>
</dbReference>